<reference evidence="6 7" key="2">
    <citation type="journal article" date="2017" name="Genome Biol.">
        <title>New reference genome sequences of hot pepper reveal the massive evolution of plant disease-resistance genes by retroduplication.</title>
        <authorList>
            <person name="Kim S."/>
            <person name="Park J."/>
            <person name="Yeom S.I."/>
            <person name="Kim Y.M."/>
            <person name="Seo E."/>
            <person name="Kim K.T."/>
            <person name="Kim M.S."/>
            <person name="Lee J.M."/>
            <person name="Cheong K."/>
            <person name="Shin H.S."/>
            <person name="Kim S.B."/>
            <person name="Han K."/>
            <person name="Lee J."/>
            <person name="Park M."/>
            <person name="Lee H.A."/>
            <person name="Lee H.Y."/>
            <person name="Lee Y."/>
            <person name="Oh S."/>
            <person name="Lee J.H."/>
            <person name="Choi E."/>
            <person name="Choi E."/>
            <person name="Lee S.E."/>
            <person name="Jeon J."/>
            <person name="Kim H."/>
            <person name="Choi G."/>
            <person name="Song H."/>
            <person name="Lee J."/>
            <person name="Lee S.C."/>
            <person name="Kwon J.K."/>
            <person name="Lee H.Y."/>
            <person name="Koo N."/>
            <person name="Hong Y."/>
            <person name="Kim R.W."/>
            <person name="Kang W.H."/>
            <person name="Huh J.H."/>
            <person name="Kang B.C."/>
            <person name="Yang T.J."/>
            <person name="Lee Y.H."/>
            <person name="Bennetzen J.L."/>
            <person name="Choi D."/>
        </authorList>
    </citation>
    <scope>NUCLEOTIDE SEQUENCE [LARGE SCALE GENOMIC DNA]</scope>
    <source>
        <strain evidence="7">cv. CM334</strain>
    </source>
</reference>
<evidence type="ECO:0000313" key="6">
    <source>
        <dbReference type="EMBL" id="PHT72222.1"/>
    </source>
</evidence>
<proteinExistence type="inferred from homology"/>
<dbReference type="PANTHER" id="PTHR33022:SF26">
    <property type="entry name" value="UBIQUITIN-LIKE PROTEASE FAMILY PROFILE DOMAIN-CONTAINING PROTEIN"/>
    <property type="match status" value="1"/>
</dbReference>
<evidence type="ECO:0000259" key="5">
    <source>
        <dbReference type="PROSITE" id="PS50600"/>
    </source>
</evidence>
<comment type="caution">
    <text evidence="6">The sequence shown here is derived from an EMBL/GenBank/DDBJ whole genome shotgun (WGS) entry which is preliminary data.</text>
</comment>
<evidence type="ECO:0000256" key="3">
    <source>
        <dbReference type="ARBA" id="ARBA00022801"/>
    </source>
</evidence>
<dbReference type="InterPro" id="IPR003653">
    <property type="entry name" value="Peptidase_C48_C"/>
</dbReference>
<keyword evidence="3" id="KW-0378">Hydrolase</keyword>
<dbReference type="InterPro" id="IPR038765">
    <property type="entry name" value="Papain-like_cys_pep_sf"/>
</dbReference>
<feature type="compositionally biased region" description="Low complexity" evidence="4">
    <location>
        <begin position="139"/>
        <end position="156"/>
    </location>
</feature>
<dbReference type="Pfam" id="PF02902">
    <property type="entry name" value="Peptidase_C48"/>
    <property type="match status" value="1"/>
</dbReference>
<evidence type="ECO:0000256" key="1">
    <source>
        <dbReference type="ARBA" id="ARBA00005234"/>
    </source>
</evidence>
<keyword evidence="7" id="KW-1185">Reference proteome</keyword>
<evidence type="ECO:0000313" key="7">
    <source>
        <dbReference type="Proteomes" id="UP000222542"/>
    </source>
</evidence>
<dbReference type="GO" id="GO:0008234">
    <property type="term" value="F:cysteine-type peptidase activity"/>
    <property type="evidence" value="ECO:0007669"/>
    <property type="project" value="InterPro"/>
</dbReference>
<dbReference type="PANTHER" id="PTHR33022">
    <property type="entry name" value="DUF1985 DOMAIN-CONTAINING PROTEIN"/>
    <property type="match status" value="1"/>
</dbReference>
<dbReference type="Gramene" id="PHT72222">
    <property type="protein sequence ID" value="PHT72222"/>
    <property type="gene ID" value="T459_23007"/>
</dbReference>
<feature type="compositionally biased region" description="Polar residues" evidence="4">
    <location>
        <begin position="157"/>
        <end position="166"/>
    </location>
</feature>
<dbReference type="AlphaFoldDB" id="A0A2G2YR48"/>
<keyword evidence="2" id="KW-0645">Protease</keyword>
<dbReference type="GO" id="GO:0006508">
    <property type="term" value="P:proteolysis"/>
    <property type="evidence" value="ECO:0007669"/>
    <property type="project" value="UniProtKB-KW"/>
</dbReference>
<comment type="similarity">
    <text evidence="1">Belongs to the peptidase C48 family.</text>
</comment>
<dbReference type="Proteomes" id="UP000222542">
    <property type="component" value="Unassembled WGS sequence"/>
</dbReference>
<gene>
    <name evidence="6" type="ORF">T459_23007</name>
</gene>
<feature type="region of interest" description="Disordered" evidence="4">
    <location>
        <begin position="47"/>
        <end position="66"/>
    </location>
</feature>
<evidence type="ECO:0000256" key="4">
    <source>
        <dbReference type="SAM" id="MobiDB-lite"/>
    </source>
</evidence>
<sequence length="535" mass="60233">MMDNTPTKMVTRSISRSDPDAYIVPTFDLGISQSEEEDALPSEEVRGIGHKRKVRDDVPTPDNDDDDLVKEVVYRNITSTSREIAILQFPCLDIVEDTTLDDVSFSDDFQDALPATGKNKGKKNFYTASSPPHKKQKQVKSVPSSSNIPSRSSLRNKTSPLISVSKASKRSLSPVAKHQTKKVVTQKTIPQRTLPKQPSILEKRKSIVKPPVKPKPSNVPTDVPSSSKSDEESILAKQFAIFRNRVPNKSDTSTVELRRGDDVEAGKDIPVVSQPLSQHIGTDRSSTPKQGDTYSVELQQILEENLHQMHTSDEQVIEDDGVATLGPETESQYEISDELLPSLNLHINVIFYYLHKRGKYSPLSNYSHTTVDCVFKIKVAELWKKYVDPQSCTSSVREEYAVCEYMNGYRLMTGVPWHTVDHVLIPLHVKERLHWVLLVVSFLDQCLYIYDSYNSAIHDVDCGIYVATYAEFLTGGQGVSNKEFDIALLCTRYAALLWDYDPKKKESGAMSDDEEPAKIHRPLTDWDSRKDVTIL</sequence>
<dbReference type="Gene3D" id="3.40.395.10">
    <property type="entry name" value="Adenoviral Proteinase, Chain A"/>
    <property type="match status" value="1"/>
</dbReference>
<organism evidence="6 7">
    <name type="scientific">Capsicum annuum</name>
    <name type="common">Capsicum pepper</name>
    <dbReference type="NCBI Taxonomy" id="4072"/>
    <lineage>
        <taxon>Eukaryota</taxon>
        <taxon>Viridiplantae</taxon>
        <taxon>Streptophyta</taxon>
        <taxon>Embryophyta</taxon>
        <taxon>Tracheophyta</taxon>
        <taxon>Spermatophyta</taxon>
        <taxon>Magnoliopsida</taxon>
        <taxon>eudicotyledons</taxon>
        <taxon>Gunneridae</taxon>
        <taxon>Pentapetalae</taxon>
        <taxon>asterids</taxon>
        <taxon>lamiids</taxon>
        <taxon>Solanales</taxon>
        <taxon>Solanaceae</taxon>
        <taxon>Solanoideae</taxon>
        <taxon>Capsiceae</taxon>
        <taxon>Capsicum</taxon>
    </lineage>
</organism>
<feature type="region of interest" description="Disordered" evidence="4">
    <location>
        <begin position="112"/>
        <end position="231"/>
    </location>
</feature>
<dbReference type="SUPFAM" id="SSF54001">
    <property type="entry name" value="Cysteine proteinases"/>
    <property type="match status" value="1"/>
</dbReference>
<name>A0A2G2YR48_CAPAN</name>
<protein>
    <recommendedName>
        <fullName evidence="5">Ubiquitin-like protease family profile domain-containing protein</fullName>
    </recommendedName>
</protein>
<dbReference type="PROSITE" id="PS50600">
    <property type="entry name" value="ULP_PROTEASE"/>
    <property type="match status" value="1"/>
</dbReference>
<dbReference type="EMBL" id="AYRZ02000009">
    <property type="protein sequence ID" value="PHT72222.1"/>
    <property type="molecule type" value="Genomic_DNA"/>
</dbReference>
<reference evidence="6 7" key="1">
    <citation type="journal article" date="2014" name="Nat. Genet.">
        <title>Genome sequence of the hot pepper provides insights into the evolution of pungency in Capsicum species.</title>
        <authorList>
            <person name="Kim S."/>
            <person name="Park M."/>
            <person name="Yeom S.I."/>
            <person name="Kim Y.M."/>
            <person name="Lee J.M."/>
            <person name="Lee H.A."/>
            <person name="Seo E."/>
            <person name="Choi J."/>
            <person name="Cheong K."/>
            <person name="Kim K.T."/>
            <person name="Jung K."/>
            <person name="Lee G.W."/>
            <person name="Oh S.K."/>
            <person name="Bae C."/>
            <person name="Kim S.B."/>
            <person name="Lee H.Y."/>
            <person name="Kim S.Y."/>
            <person name="Kim M.S."/>
            <person name="Kang B.C."/>
            <person name="Jo Y.D."/>
            <person name="Yang H.B."/>
            <person name="Jeong H.J."/>
            <person name="Kang W.H."/>
            <person name="Kwon J.K."/>
            <person name="Shin C."/>
            <person name="Lim J.Y."/>
            <person name="Park J.H."/>
            <person name="Huh J.H."/>
            <person name="Kim J.S."/>
            <person name="Kim B.D."/>
            <person name="Cohen O."/>
            <person name="Paran I."/>
            <person name="Suh M.C."/>
            <person name="Lee S.B."/>
            <person name="Kim Y.K."/>
            <person name="Shin Y."/>
            <person name="Noh S.J."/>
            <person name="Park J."/>
            <person name="Seo Y.S."/>
            <person name="Kwon S.Y."/>
            <person name="Kim H.A."/>
            <person name="Park J.M."/>
            <person name="Kim H.J."/>
            <person name="Choi S.B."/>
            <person name="Bosland P.W."/>
            <person name="Reeves G."/>
            <person name="Jo S.H."/>
            <person name="Lee B.W."/>
            <person name="Cho H.T."/>
            <person name="Choi H.S."/>
            <person name="Lee M.S."/>
            <person name="Yu Y."/>
            <person name="Do Choi Y."/>
            <person name="Park B.S."/>
            <person name="van Deynze A."/>
            <person name="Ashrafi H."/>
            <person name="Hill T."/>
            <person name="Kim W.T."/>
            <person name="Pai H.S."/>
            <person name="Ahn H.K."/>
            <person name="Yeam I."/>
            <person name="Giovannoni J.J."/>
            <person name="Rose J.K."/>
            <person name="Sorensen I."/>
            <person name="Lee S.J."/>
            <person name="Kim R.W."/>
            <person name="Choi I.Y."/>
            <person name="Choi B.S."/>
            <person name="Lim J.S."/>
            <person name="Lee Y.H."/>
            <person name="Choi D."/>
        </authorList>
    </citation>
    <scope>NUCLEOTIDE SEQUENCE [LARGE SCALE GENOMIC DNA]</scope>
    <source>
        <strain evidence="7">cv. CM334</strain>
    </source>
</reference>
<feature type="domain" description="Ubiquitin-like protease family profile" evidence="5">
    <location>
        <begin position="315"/>
        <end position="473"/>
    </location>
</feature>
<accession>A0A2G2YR48</accession>
<evidence type="ECO:0000256" key="2">
    <source>
        <dbReference type="ARBA" id="ARBA00022670"/>
    </source>
</evidence>